<protein>
    <submittedName>
        <fullName evidence="1">Uncharacterized protein</fullName>
    </submittedName>
</protein>
<feature type="non-terminal residue" evidence="1">
    <location>
        <position position="1"/>
    </location>
</feature>
<evidence type="ECO:0000313" key="2">
    <source>
        <dbReference type="Proteomes" id="UP000288216"/>
    </source>
</evidence>
<name>A0A401QGU8_SCYTO</name>
<dbReference type="EMBL" id="BFAA01075961">
    <property type="protein sequence ID" value="GCB84562.1"/>
    <property type="molecule type" value="Genomic_DNA"/>
</dbReference>
<sequence length="50" mass="5594">RAGFRHLAEHLTYRQDQELIDSAVRGIISALKAGEKCNVEPELKARGMKS</sequence>
<dbReference type="AlphaFoldDB" id="A0A401QGU8"/>
<comment type="caution">
    <text evidence="1">The sequence shown here is derived from an EMBL/GenBank/DDBJ whole genome shotgun (WGS) entry which is preliminary data.</text>
</comment>
<evidence type="ECO:0000313" key="1">
    <source>
        <dbReference type="EMBL" id="GCB84562.1"/>
    </source>
</evidence>
<keyword evidence="2" id="KW-1185">Reference proteome</keyword>
<dbReference type="STRING" id="75743.A0A401QGU8"/>
<reference evidence="1 2" key="1">
    <citation type="journal article" date="2018" name="Nat. Ecol. Evol.">
        <title>Shark genomes provide insights into elasmobranch evolution and the origin of vertebrates.</title>
        <authorList>
            <person name="Hara Y"/>
            <person name="Yamaguchi K"/>
            <person name="Onimaru K"/>
            <person name="Kadota M"/>
            <person name="Koyanagi M"/>
            <person name="Keeley SD"/>
            <person name="Tatsumi K"/>
            <person name="Tanaka K"/>
            <person name="Motone F"/>
            <person name="Kageyama Y"/>
            <person name="Nozu R"/>
            <person name="Adachi N"/>
            <person name="Nishimura O"/>
            <person name="Nakagawa R"/>
            <person name="Tanegashima C"/>
            <person name="Kiyatake I"/>
            <person name="Matsumoto R"/>
            <person name="Murakumo K"/>
            <person name="Nishida K"/>
            <person name="Terakita A"/>
            <person name="Kuratani S"/>
            <person name="Sato K"/>
            <person name="Hyodo S Kuraku.S."/>
        </authorList>
    </citation>
    <scope>NUCLEOTIDE SEQUENCE [LARGE SCALE GENOMIC DNA]</scope>
</reference>
<dbReference type="Proteomes" id="UP000288216">
    <property type="component" value="Unassembled WGS sequence"/>
</dbReference>
<proteinExistence type="predicted"/>
<organism evidence="1 2">
    <name type="scientific">Scyliorhinus torazame</name>
    <name type="common">Cloudy catshark</name>
    <name type="synonym">Catulus torazame</name>
    <dbReference type="NCBI Taxonomy" id="75743"/>
    <lineage>
        <taxon>Eukaryota</taxon>
        <taxon>Metazoa</taxon>
        <taxon>Chordata</taxon>
        <taxon>Craniata</taxon>
        <taxon>Vertebrata</taxon>
        <taxon>Chondrichthyes</taxon>
        <taxon>Elasmobranchii</taxon>
        <taxon>Galeomorphii</taxon>
        <taxon>Galeoidea</taxon>
        <taxon>Carcharhiniformes</taxon>
        <taxon>Scyliorhinidae</taxon>
        <taxon>Scyliorhinus</taxon>
    </lineage>
</organism>
<accession>A0A401QGU8</accession>
<gene>
    <name evidence="1" type="ORF">scyTo_0025203</name>
</gene>